<dbReference type="Proteomes" id="UP000233343">
    <property type="component" value="Unassembled WGS sequence"/>
</dbReference>
<gene>
    <name evidence="1" type="ORF">CWS20_11920</name>
</gene>
<proteinExistence type="predicted"/>
<evidence type="ECO:0000313" key="2">
    <source>
        <dbReference type="Proteomes" id="UP000233343"/>
    </source>
</evidence>
<protein>
    <submittedName>
        <fullName evidence="1">Uncharacterized protein</fullName>
    </submittedName>
</protein>
<dbReference type="EMBL" id="PISD01000024">
    <property type="protein sequence ID" value="PKG28787.1"/>
    <property type="molecule type" value="Genomic_DNA"/>
</dbReference>
<keyword evidence="2" id="KW-1185">Reference proteome</keyword>
<comment type="caution">
    <text evidence="1">The sequence shown here is derived from an EMBL/GenBank/DDBJ whole genome shotgun (WGS) entry which is preliminary data.</text>
</comment>
<dbReference type="AlphaFoldDB" id="A0A2N0ZH08"/>
<reference evidence="1 2" key="1">
    <citation type="journal article" date="2010" name="Int. J. Syst. Evol. Microbiol.">
        <title>Bacillus horneckiae sp. nov., isolated from a spacecraft-assembly clean room.</title>
        <authorList>
            <person name="Vaishampayan P."/>
            <person name="Probst A."/>
            <person name="Krishnamurthi S."/>
            <person name="Ghosh S."/>
            <person name="Osman S."/>
            <person name="McDowall A."/>
            <person name="Ruckmani A."/>
            <person name="Mayilraj S."/>
            <person name="Venkateswaran K."/>
        </authorList>
    </citation>
    <scope>NUCLEOTIDE SEQUENCE [LARGE SCALE GENOMIC DNA]</scope>
    <source>
        <strain evidence="2">1PO1SC</strain>
    </source>
</reference>
<name>A0A2N0ZH08_9BACI</name>
<organism evidence="1 2">
    <name type="scientific">Cytobacillus horneckiae</name>
    <dbReference type="NCBI Taxonomy" id="549687"/>
    <lineage>
        <taxon>Bacteria</taxon>
        <taxon>Bacillati</taxon>
        <taxon>Bacillota</taxon>
        <taxon>Bacilli</taxon>
        <taxon>Bacillales</taxon>
        <taxon>Bacillaceae</taxon>
        <taxon>Cytobacillus</taxon>
    </lineage>
</organism>
<evidence type="ECO:0000313" key="1">
    <source>
        <dbReference type="EMBL" id="PKG28787.1"/>
    </source>
</evidence>
<sequence>MLRSLLTARNAKVKAMYLAIKVLFSDLNVQIVAANGERTQKLVAYAKSQMDTLSMALVHPAMNRGIGHHDN</sequence>
<accession>A0A2N0ZH08</accession>